<accession>A0ACB8Y2Y0</accession>
<name>A0ACB8Y2Y0_ARCLA</name>
<reference evidence="2" key="1">
    <citation type="journal article" date="2022" name="Mol. Ecol. Resour.">
        <title>The genomes of chicory, endive, great burdock and yacon provide insights into Asteraceae palaeo-polyploidization history and plant inulin production.</title>
        <authorList>
            <person name="Fan W."/>
            <person name="Wang S."/>
            <person name="Wang H."/>
            <person name="Wang A."/>
            <person name="Jiang F."/>
            <person name="Liu H."/>
            <person name="Zhao H."/>
            <person name="Xu D."/>
            <person name="Zhang Y."/>
        </authorList>
    </citation>
    <scope>NUCLEOTIDE SEQUENCE [LARGE SCALE GENOMIC DNA]</scope>
    <source>
        <strain evidence="2">cv. Niubang</strain>
    </source>
</reference>
<proteinExistence type="predicted"/>
<evidence type="ECO:0000313" key="2">
    <source>
        <dbReference type="Proteomes" id="UP001055879"/>
    </source>
</evidence>
<gene>
    <name evidence="1" type="ORF">L6452_37169</name>
</gene>
<comment type="caution">
    <text evidence="1">The sequence shown here is derived from an EMBL/GenBank/DDBJ whole genome shotgun (WGS) entry which is preliminary data.</text>
</comment>
<keyword evidence="2" id="KW-1185">Reference proteome</keyword>
<reference evidence="1 2" key="2">
    <citation type="journal article" date="2022" name="Mol. Ecol. Resour.">
        <title>The genomes of chicory, endive, great burdock and yacon provide insights into Asteraceae paleo-polyploidization history and plant inulin production.</title>
        <authorList>
            <person name="Fan W."/>
            <person name="Wang S."/>
            <person name="Wang H."/>
            <person name="Wang A."/>
            <person name="Jiang F."/>
            <person name="Liu H."/>
            <person name="Zhao H."/>
            <person name="Xu D."/>
            <person name="Zhang Y."/>
        </authorList>
    </citation>
    <scope>NUCLEOTIDE SEQUENCE [LARGE SCALE GENOMIC DNA]</scope>
    <source>
        <strain evidence="2">cv. Niubang</strain>
    </source>
</reference>
<dbReference type="EMBL" id="CM042060">
    <property type="protein sequence ID" value="KAI3677896.1"/>
    <property type="molecule type" value="Genomic_DNA"/>
</dbReference>
<protein>
    <submittedName>
        <fullName evidence="1">Uncharacterized protein</fullName>
    </submittedName>
</protein>
<organism evidence="1 2">
    <name type="scientific">Arctium lappa</name>
    <name type="common">Greater burdock</name>
    <name type="synonym">Lappa major</name>
    <dbReference type="NCBI Taxonomy" id="4217"/>
    <lineage>
        <taxon>Eukaryota</taxon>
        <taxon>Viridiplantae</taxon>
        <taxon>Streptophyta</taxon>
        <taxon>Embryophyta</taxon>
        <taxon>Tracheophyta</taxon>
        <taxon>Spermatophyta</taxon>
        <taxon>Magnoliopsida</taxon>
        <taxon>eudicotyledons</taxon>
        <taxon>Gunneridae</taxon>
        <taxon>Pentapetalae</taxon>
        <taxon>asterids</taxon>
        <taxon>campanulids</taxon>
        <taxon>Asterales</taxon>
        <taxon>Asteraceae</taxon>
        <taxon>Carduoideae</taxon>
        <taxon>Cardueae</taxon>
        <taxon>Arctiinae</taxon>
        <taxon>Arctium</taxon>
    </lineage>
</organism>
<dbReference type="Proteomes" id="UP001055879">
    <property type="component" value="Linkage Group LG14"/>
</dbReference>
<sequence>MAHFFVRLPIKTRYRESRKSDHQNKDNTGVVVIQGWSVDGLRCWWLTAVLSRRIVPRRCFTVATRVEIDDEVVARNYSSGVGTANRRVFTSRCGQRFTALARARVVKLCMEVVGAVDGGTDTSSVTVAVGSGLVSIVSGGGGTEAPRFSDCCGVDGTEGCFSMDSEQGGKWTGQQLGAVLREEMGHQ</sequence>
<evidence type="ECO:0000313" key="1">
    <source>
        <dbReference type="EMBL" id="KAI3677896.1"/>
    </source>
</evidence>